<keyword evidence="2" id="KW-1185">Reference proteome</keyword>
<evidence type="ECO:0000313" key="1">
    <source>
        <dbReference type="EMBL" id="PST41856.1"/>
    </source>
</evidence>
<dbReference type="Proteomes" id="UP000240974">
    <property type="component" value="Unassembled WGS sequence"/>
</dbReference>
<name>A0A2T3G2T4_9FIRM</name>
<dbReference type="EMBL" id="PYLQ01000006">
    <property type="protein sequence ID" value="PST41856.1"/>
    <property type="molecule type" value="Genomic_DNA"/>
</dbReference>
<comment type="caution">
    <text evidence="1">The sequence shown here is derived from an EMBL/GenBank/DDBJ whole genome shotgun (WGS) entry which is preliminary data.</text>
</comment>
<organism evidence="1 2">
    <name type="scientific">Faecalibacillus intestinalis</name>
    <dbReference type="NCBI Taxonomy" id="1982626"/>
    <lineage>
        <taxon>Bacteria</taxon>
        <taxon>Bacillati</taxon>
        <taxon>Bacillota</taxon>
        <taxon>Erysipelotrichia</taxon>
        <taxon>Erysipelotrichales</taxon>
        <taxon>Coprobacillaceae</taxon>
        <taxon>Faecalibacillus</taxon>
    </lineage>
</organism>
<dbReference type="RefSeq" id="WP_107029621.1">
    <property type="nucleotide sequence ID" value="NZ_JAQEBO010000028.1"/>
</dbReference>
<protein>
    <submittedName>
        <fullName evidence="1">Uncharacterized protein</fullName>
    </submittedName>
</protein>
<sequence length="116" mass="12197">MAFGNVNSVSAAKSTTKSTPYGTLKGFISPYNSGSSKLCEGGTTIGQNVKSIKIKIEAKKTSTGANIGSTQNQHANSSGVGDTLECWGYTGTKVTFYGTHDAIHTTGYHVYTSTQY</sequence>
<reference evidence="1 2" key="1">
    <citation type="journal article" date="2019" name="Int. J. Syst. Evol. Microbiol.">
        <title>Faecalibacillus intestinalis gen. nov., sp. nov. and Faecalibacillus faecis sp. nov., isolated from human faeces.</title>
        <authorList>
            <person name="Seo B."/>
            <person name="Jeon K."/>
            <person name="Baek I."/>
            <person name="Lee Y.M."/>
            <person name="Baek K."/>
            <person name="Ko G."/>
        </authorList>
    </citation>
    <scope>NUCLEOTIDE SEQUENCE [LARGE SCALE GENOMIC DNA]</scope>
    <source>
        <strain evidence="1 2">SNUG30099</strain>
    </source>
</reference>
<proteinExistence type="predicted"/>
<gene>
    <name evidence="1" type="ORF">C7U54_05800</name>
</gene>
<dbReference type="AlphaFoldDB" id="A0A2T3G2T4"/>
<evidence type="ECO:0000313" key="2">
    <source>
        <dbReference type="Proteomes" id="UP000240974"/>
    </source>
</evidence>
<accession>A0A2T3G2T4</accession>